<dbReference type="Pfam" id="PF01381">
    <property type="entry name" value="HTH_3"/>
    <property type="match status" value="1"/>
</dbReference>
<accession>A0ABW9YZN6</accession>
<dbReference type="CDD" id="cd00093">
    <property type="entry name" value="HTH_XRE"/>
    <property type="match status" value="1"/>
</dbReference>
<dbReference type="Gene3D" id="1.10.260.40">
    <property type="entry name" value="lambda repressor-like DNA-binding domains"/>
    <property type="match status" value="1"/>
</dbReference>
<keyword evidence="2" id="KW-0238">DNA-binding</keyword>
<dbReference type="InterPro" id="IPR001387">
    <property type="entry name" value="Cro/C1-type_HTH"/>
</dbReference>
<comment type="caution">
    <text evidence="6">The sequence shown here is derived from an EMBL/GenBank/DDBJ whole genome shotgun (WGS) entry which is preliminary data.</text>
</comment>
<dbReference type="SMART" id="SM00530">
    <property type="entry name" value="HTH_XRE"/>
    <property type="match status" value="1"/>
</dbReference>
<evidence type="ECO:0000313" key="6">
    <source>
        <dbReference type="EMBL" id="NBJ25136.1"/>
    </source>
</evidence>
<name>A0ABW9YZN6_9HYPH</name>
<dbReference type="SUPFAM" id="SSF47413">
    <property type="entry name" value="lambda repressor-like DNA-binding domains"/>
    <property type="match status" value="1"/>
</dbReference>
<feature type="region of interest" description="Disordered" evidence="4">
    <location>
        <begin position="86"/>
        <end position="110"/>
    </location>
</feature>
<keyword evidence="3" id="KW-0804">Transcription</keyword>
<dbReference type="Gene3D" id="2.10.109.10">
    <property type="entry name" value="Umud Fragment, subunit A"/>
    <property type="match status" value="1"/>
</dbReference>
<protein>
    <submittedName>
        <fullName evidence="6">Helix-turn-helix domain-containing protein</fullName>
    </submittedName>
</protein>
<dbReference type="Pfam" id="PF00717">
    <property type="entry name" value="Peptidase_S24"/>
    <property type="match status" value="1"/>
</dbReference>
<evidence type="ECO:0000313" key="7">
    <source>
        <dbReference type="Proteomes" id="UP000818323"/>
    </source>
</evidence>
<dbReference type="PANTHER" id="PTHR40661:SF3">
    <property type="entry name" value="FELS-1 PROPHAGE TRANSCRIPTIONAL REGULATOR"/>
    <property type="match status" value="1"/>
</dbReference>
<dbReference type="Proteomes" id="UP000818323">
    <property type="component" value="Unassembled WGS sequence"/>
</dbReference>
<dbReference type="PANTHER" id="PTHR40661">
    <property type="match status" value="1"/>
</dbReference>
<sequence length="266" mass="29600">MNTQAYLLMNESICFDILPPMETTGGRIRHLRARVLGLTQEEFAQQLQVTRGAVGNWERDQGIKNDNIVRIADRFGVSVDWLVNGRGTPPDGSAPPKPAAPSGMLTDAPPPNIDLSQAEDLPHFRGFGGPRNVPEYGAAIGGRRGDADFQFNGQTVDWAPRPPGIMHKKDVYSLRVTGISMIPKYEEGERIYVDPHRPPAIMDYVVIELKPSEEGEPGDGFIKRLVRRTPTKIVVSQFNPPMEIEFDRDEVKSLHRVIPVDELLGI</sequence>
<reference evidence="6 7" key="1">
    <citation type="submission" date="2020-01" db="EMBL/GenBank/DDBJ databases">
        <title>Microvirga sp. nov., an arsenate reduction bacterium isolated from Tibet hotspring sediments.</title>
        <authorList>
            <person name="Yuan C.-G."/>
        </authorList>
    </citation>
    <scope>NUCLEOTIDE SEQUENCE [LARGE SCALE GENOMIC DNA]</scope>
    <source>
        <strain evidence="6 7">SYSU G3D203</strain>
    </source>
</reference>
<dbReference type="RefSeq" id="WP_161725849.1">
    <property type="nucleotide sequence ID" value="NZ_JAAAXI010000025.1"/>
</dbReference>
<dbReference type="InterPro" id="IPR036286">
    <property type="entry name" value="LexA/Signal_pep-like_sf"/>
</dbReference>
<feature type="domain" description="HTH cro/C1-type" evidence="5">
    <location>
        <begin position="28"/>
        <end position="82"/>
    </location>
</feature>
<organism evidence="6 7">
    <name type="scientific">Microvirga arsenatis</name>
    <dbReference type="NCBI Taxonomy" id="2692265"/>
    <lineage>
        <taxon>Bacteria</taxon>
        <taxon>Pseudomonadati</taxon>
        <taxon>Pseudomonadota</taxon>
        <taxon>Alphaproteobacteria</taxon>
        <taxon>Hyphomicrobiales</taxon>
        <taxon>Methylobacteriaceae</taxon>
        <taxon>Microvirga</taxon>
    </lineage>
</organism>
<dbReference type="InterPro" id="IPR015927">
    <property type="entry name" value="Peptidase_S24_S26A/B/C"/>
</dbReference>
<dbReference type="EMBL" id="JAAAXJ010000005">
    <property type="protein sequence ID" value="NBJ25136.1"/>
    <property type="molecule type" value="Genomic_DNA"/>
</dbReference>
<dbReference type="InterPro" id="IPR010982">
    <property type="entry name" value="Lambda_DNA-bd_dom_sf"/>
</dbReference>
<proteinExistence type="predicted"/>
<dbReference type="SUPFAM" id="SSF51306">
    <property type="entry name" value="LexA/Signal peptidase"/>
    <property type="match status" value="1"/>
</dbReference>
<evidence type="ECO:0000256" key="4">
    <source>
        <dbReference type="SAM" id="MobiDB-lite"/>
    </source>
</evidence>
<dbReference type="PROSITE" id="PS50943">
    <property type="entry name" value="HTH_CROC1"/>
    <property type="match status" value="1"/>
</dbReference>
<evidence type="ECO:0000256" key="3">
    <source>
        <dbReference type="ARBA" id="ARBA00023163"/>
    </source>
</evidence>
<gene>
    <name evidence="6" type="ORF">GR303_12330</name>
</gene>
<dbReference type="InterPro" id="IPR039418">
    <property type="entry name" value="LexA-like"/>
</dbReference>
<evidence type="ECO:0000256" key="1">
    <source>
        <dbReference type="ARBA" id="ARBA00023015"/>
    </source>
</evidence>
<evidence type="ECO:0000256" key="2">
    <source>
        <dbReference type="ARBA" id="ARBA00023125"/>
    </source>
</evidence>
<keyword evidence="1" id="KW-0805">Transcription regulation</keyword>
<keyword evidence="7" id="KW-1185">Reference proteome</keyword>
<dbReference type="CDD" id="cd06529">
    <property type="entry name" value="S24_LexA-like"/>
    <property type="match status" value="1"/>
</dbReference>
<evidence type="ECO:0000259" key="5">
    <source>
        <dbReference type="PROSITE" id="PS50943"/>
    </source>
</evidence>